<evidence type="ECO:0000313" key="1">
    <source>
        <dbReference type="EMBL" id="BCJ92197.1"/>
    </source>
</evidence>
<keyword evidence="2" id="KW-1185">Reference proteome</keyword>
<proteinExistence type="predicted"/>
<gene>
    <name evidence="1" type="ORF">IZ6_29320</name>
</gene>
<dbReference type="RefSeq" id="WP_222875790.1">
    <property type="nucleotide sequence ID" value="NZ_AP023361.1"/>
</dbReference>
<reference evidence="1 2" key="1">
    <citation type="submission" date="2020-08" db="EMBL/GenBank/DDBJ databases">
        <title>Genome sequence of Rhizobiales bacterium strain IZ6.</title>
        <authorList>
            <person name="Nakai R."/>
            <person name="Naganuma T."/>
        </authorList>
    </citation>
    <scope>NUCLEOTIDE SEQUENCE [LARGE SCALE GENOMIC DNA]</scope>
    <source>
        <strain evidence="1 2">IZ6</strain>
    </source>
</reference>
<dbReference type="AlphaFoldDB" id="A0A6S6QW95"/>
<dbReference type="EMBL" id="AP023361">
    <property type="protein sequence ID" value="BCJ92197.1"/>
    <property type="molecule type" value="Genomic_DNA"/>
</dbReference>
<sequence length="72" mass="7871">MGEPLAAARHLRLVPEGDGFTGLGHSDRAALMITQLLNVWKESLTGGLSSEQASRISFDLVSDHLRAVERER</sequence>
<organism evidence="1 2">
    <name type="scientific">Terrihabitans soli</name>
    <dbReference type="NCBI Taxonomy" id="708113"/>
    <lineage>
        <taxon>Bacteria</taxon>
        <taxon>Pseudomonadati</taxon>
        <taxon>Pseudomonadota</taxon>
        <taxon>Alphaproteobacteria</taxon>
        <taxon>Hyphomicrobiales</taxon>
        <taxon>Terrihabitans</taxon>
    </lineage>
</organism>
<evidence type="ECO:0000313" key="2">
    <source>
        <dbReference type="Proteomes" id="UP000515317"/>
    </source>
</evidence>
<protein>
    <submittedName>
        <fullName evidence="1">Uncharacterized protein</fullName>
    </submittedName>
</protein>
<name>A0A6S6QW95_9HYPH</name>
<dbReference type="Proteomes" id="UP000515317">
    <property type="component" value="Chromosome"/>
</dbReference>
<accession>A0A6S6QW95</accession>
<dbReference type="KEGG" id="tso:IZ6_29320"/>